<evidence type="ECO:0000259" key="3">
    <source>
        <dbReference type="PROSITE" id="PS50977"/>
    </source>
</evidence>
<keyword evidence="1 2" id="KW-0238">DNA-binding</keyword>
<keyword evidence="5" id="KW-1185">Reference proteome</keyword>
<dbReference type="RefSeq" id="WP_207700956.1">
    <property type="nucleotide sequence ID" value="NZ_JAFREL020000001.1"/>
</dbReference>
<protein>
    <recommendedName>
        <fullName evidence="3">HTH tetR-type domain-containing protein</fullName>
    </recommendedName>
</protein>
<evidence type="ECO:0000256" key="2">
    <source>
        <dbReference type="PROSITE-ProRule" id="PRU00335"/>
    </source>
</evidence>
<dbReference type="Gene3D" id="1.10.357.10">
    <property type="entry name" value="Tetracycline Repressor, domain 2"/>
    <property type="match status" value="1"/>
</dbReference>
<dbReference type="PROSITE" id="PS50977">
    <property type="entry name" value="HTH_TETR_2"/>
    <property type="match status" value="1"/>
</dbReference>
<gene>
    <name evidence="4" type="ORF">JZO67_000089</name>
</gene>
<evidence type="ECO:0000313" key="4">
    <source>
        <dbReference type="EMBL" id="MEO1768189.1"/>
    </source>
</evidence>
<dbReference type="InterPro" id="IPR009057">
    <property type="entry name" value="Homeodomain-like_sf"/>
</dbReference>
<dbReference type="InterPro" id="IPR001647">
    <property type="entry name" value="HTH_TetR"/>
</dbReference>
<feature type="domain" description="HTH tetR-type" evidence="3">
    <location>
        <begin position="6"/>
        <end position="66"/>
    </location>
</feature>
<sequence length="163" mass="19342">MVRTPKIKREKIIEETYNLIIDEGFGKFRVGNIAERLQCSPQPIYREFENLSSLRAFMVRRTLNKYQDFLEDQEPHTLSQLTRSIISYSTDYPEEFHRFFLQDNTTLQLSKEITLKSFNQLQQPYAEHLFNVYWQYVLGKAVLAIATPENHQVTDDFQALLNE</sequence>
<evidence type="ECO:0000313" key="5">
    <source>
        <dbReference type="Proteomes" id="UP000664357"/>
    </source>
</evidence>
<reference evidence="4 5" key="1">
    <citation type="submission" date="2021-03" db="EMBL/GenBank/DDBJ databases">
        <authorList>
            <person name="Gilmore M.S."/>
            <person name="Schwartzman J."/>
            <person name="Van Tyne D."/>
            <person name="Martin M."/>
            <person name="Earl A.M."/>
            <person name="Manson A.L."/>
            <person name="Straub T."/>
            <person name="Salamzade R."/>
            <person name="Saavedra J."/>
            <person name="Lebreton F."/>
            <person name="Prichula J."/>
            <person name="Schaufler K."/>
            <person name="Gaca A."/>
            <person name="Sgardioli B."/>
            <person name="Wagenaar J."/>
            <person name="Strong T."/>
        </authorList>
    </citation>
    <scope>NUCLEOTIDE SEQUENCE [LARGE SCALE GENOMIC DNA]</scope>
    <source>
        <strain evidence="4 5">665A</strain>
    </source>
</reference>
<organism evidence="4 5">
    <name type="scientific">Candidatus Enterococcus ferrettii</name>
    <dbReference type="NCBI Taxonomy" id="2815324"/>
    <lineage>
        <taxon>Bacteria</taxon>
        <taxon>Bacillati</taxon>
        <taxon>Bacillota</taxon>
        <taxon>Bacilli</taxon>
        <taxon>Lactobacillales</taxon>
        <taxon>Enterococcaceae</taxon>
        <taxon>Enterococcus</taxon>
    </lineage>
</organism>
<dbReference type="SUPFAM" id="SSF46689">
    <property type="entry name" value="Homeodomain-like"/>
    <property type="match status" value="1"/>
</dbReference>
<feature type="DNA-binding region" description="H-T-H motif" evidence="2">
    <location>
        <begin position="29"/>
        <end position="48"/>
    </location>
</feature>
<name>A0ABV0EL84_9ENTE</name>
<evidence type="ECO:0000256" key="1">
    <source>
        <dbReference type="ARBA" id="ARBA00023125"/>
    </source>
</evidence>
<accession>A0ABV0EL84</accession>
<comment type="caution">
    <text evidence="4">The sequence shown here is derived from an EMBL/GenBank/DDBJ whole genome shotgun (WGS) entry which is preliminary data.</text>
</comment>
<dbReference type="EMBL" id="JAFREL020000001">
    <property type="protein sequence ID" value="MEO1768189.1"/>
    <property type="molecule type" value="Genomic_DNA"/>
</dbReference>
<reference evidence="4 5" key="2">
    <citation type="submission" date="2024-02" db="EMBL/GenBank/DDBJ databases">
        <title>The Genome Sequence of Enterococcus sp. DIV0159.</title>
        <authorList>
            <person name="Earl A."/>
            <person name="Manson A."/>
            <person name="Gilmore M."/>
            <person name="Sanders J."/>
            <person name="Shea T."/>
            <person name="Howe W."/>
            <person name="Livny J."/>
            <person name="Cuomo C."/>
            <person name="Neafsey D."/>
            <person name="Birren B."/>
        </authorList>
    </citation>
    <scope>NUCLEOTIDE SEQUENCE [LARGE SCALE GENOMIC DNA]</scope>
    <source>
        <strain evidence="4 5">665A</strain>
    </source>
</reference>
<proteinExistence type="predicted"/>
<dbReference type="Proteomes" id="UP000664357">
    <property type="component" value="Unassembled WGS sequence"/>
</dbReference>